<keyword evidence="1" id="KW-1133">Transmembrane helix</keyword>
<keyword evidence="1" id="KW-0812">Transmembrane</keyword>
<dbReference type="Pfam" id="PF19597">
    <property type="entry name" value="TrbL_4"/>
    <property type="match status" value="1"/>
</dbReference>
<dbReference type="EMBL" id="JAMJEV010000011">
    <property type="protein sequence ID" value="MDO0824065.1"/>
    <property type="molecule type" value="Genomic_DNA"/>
</dbReference>
<feature type="transmembrane region" description="Helical" evidence="1">
    <location>
        <begin position="87"/>
        <end position="109"/>
    </location>
</feature>
<name>A0ABT8QSE8_9FIRM</name>
<evidence type="ECO:0000313" key="2">
    <source>
        <dbReference type="EMBL" id="MDO0824065.1"/>
    </source>
</evidence>
<protein>
    <submittedName>
        <fullName evidence="2">DUF6102 family protein</fullName>
    </submittedName>
</protein>
<dbReference type="InterPro" id="IPR046084">
    <property type="entry name" value="TrbL_4"/>
</dbReference>
<accession>A0ABT8QSE8</accession>
<feature type="transmembrane region" description="Helical" evidence="1">
    <location>
        <begin position="46"/>
        <end position="67"/>
    </location>
</feature>
<keyword evidence="1" id="KW-0472">Membrane</keyword>
<dbReference type="RefSeq" id="WP_302049105.1">
    <property type="nucleotide sequence ID" value="NZ_JAMJEV010000011.1"/>
</dbReference>
<evidence type="ECO:0000256" key="1">
    <source>
        <dbReference type="SAM" id="Phobius"/>
    </source>
</evidence>
<reference evidence="2" key="1">
    <citation type="submission" date="2022-05" db="EMBL/GenBank/DDBJ databases">
        <title>Expanded diversity of anoxic marine methylotrophy in a Black Sea sulfate reducing microorganism.</title>
        <authorList>
            <person name="Fischer P.Q."/>
            <person name="Stams A.J.M."/>
            <person name="Villanueva L."/>
            <person name="Sousa D.Z."/>
        </authorList>
    </citation>
    <scope>NUCLEOTIDE SEQUENCE</scope>
    <source>
        <strain evidence="2">P130</strain>
    </source>
</reference>
<feature type="transmembrane region" description="Helical" evidence="1">
    <location>
        <begin position="12"/>
        <end position="34"/>
    </location>
</feature>
<comment type="caution">
    <text evidence="2">The sequence shown here is derived from an EMBL/GenBank/DDBJ whole genome shotgun (WGS) entry which is preliminary data.</text>
</comment>
<gene>
    <name evidence="2" type="ORF">M8H41_14580</name>
</gene>
<keyword evidence="3" id="KW-1185">Reference proteome</keyword>
<proteinExistence type="predicted"/>
<evidence type="ECO:0000313" key="3">
    <source>
        <dbReference type="Proteomes" id="UP001176021"/>
    </source>
</evidence>
<sequence length="276" mass="30561">MEALLMVLIEALLSGVLEYIDSILLNLVPMAFYAERFLDQMLGRDAISELFNILFSFGVSLIILKFIKKGFNTYILWIDGDADTDPILYLTYFVKALVVAISFPTLYGWMATIVQGLTDKLLNIISRGVIADFSIIIASVVSGGLVPGIIGVIFFGCLLYLYIKFLQTGLEILVLRLGIPMACVGLVDSDQGVFKTYMQKFFQSMITVMLQIVLLKLSLALVINGHLIWATATIFMALRTPKFLQEFIILPGGQGGMMGKAYQATRLVQMVRGAVK</sequence>
<feature type="transmembrane region" description="Helical" evidence="1">
    <location>
        <begin position="208"/>
        <end position="238"/>
    </location>
</feature>
<organism evidence="2 3">
    <name type="scientific">Desulfosporosinus nitroreducens</name>
    <dbReference type="NCBI Taxonomy" id="2018668"/>
    <lineage>
        <taxon>Bacteria</taxon>
        <taxon>Bacillati</taxon>
        <taxon>Bacillota</taxon>
        <taxon>Clostridia</taxon>
        <taxon>Eubacteriales</taxon>
        <taxon>Desulfitobacteriaceae</taxon>
        <taxon>Desulfosporosinus</taxon>
    </lineage>
</organism>
<dbReference type="Proteomes" id="UP001176021">
    <property type="component" value="Unassembled WGS sequence"/>
</dbReference>
<feature type="transmembrane region" description="Helical" evidence="1">
    <location>
        <begin position="170"/>
        <end position="188"/>
    </location>
</feature>